<proteinExistence type="predicted"/>
<evidence type="ECO:0000313" key="1">
    <source>
        <dbReference type="Proteomes" id="UP000694930"/>
    </source>
</evidence>
<accession>A0ABM1FQK7</accession>
<dbReference type="RefSeq" id="XP_015060244.1">
    <property type="nucleotide sequence ID" value="XM_015204758.1"/>
</dbReference>
<protein>
    <submittedName>
        <fullName evidence="2">Uncharacterized protein LOC107006123</fullName>
    </submittedName>
</protein>
<dbReference type="PANTHER" id="PTHR33067">
    <property type="entry name" value="RNA-DIRECTED DNA POLYMERASE-RELATED"/>
    <property type="match status" value="1"/>
</dbReference>
<evidence type="ECO:0000313" key="2">
    <source>
        <dbReference type="RefSeq" id="XP_015060244.1"/>
    </source>
</evidence>
<sequence>MARVEDILQKMMRRFDSSDEQAKELRDNLVTIGQKVDAHAKKKGLSALTIPCTIDLLYFAKSLCDLSASINLMPLSIYKKLCLGHSKPTELWFMMADRIGKRIIRILHDVLMKVESFIFPTDFVIHKFEVDLEVPIIIGRLFLASGPALVAMEKWQMKFRLNNEEATLNVCRSIKRNGELKTVSSISYRVESTSEVQIEECLCVEALVAVIMKFESDGIEEYGYFVAALE</sequence>
<name>A0ABM1FQK7_SOLPN</name>
<gene>
    <name evidence="2" type="primary">LOC107006123</name>
</gene>
<reference evidence="1" key="1">
    <citation type="journal article" date="2014" name="Nat. Genet.">
        <title>The genome of the stress-tolerant wild tomato species Solanum pennellii.</title>
        <authorList>
            <person name="Bolger A."/>
            <person name="Scossa F."/>
            <person name="Bolger M.E."/>
            <person name="Lanz C."/>
            <person name="Maumus F."/>
            <person name="Tohge T."/>
            <person name="Quesneville H."/>
            <person name="Alseekh S."/>
            <person name="Sorensen I."/>
            <person name="Lichtenstein G."/>
            <person name="Fich E.A."/>
            <person name="Conte M."/>
            <person name="Keller H."/>
            <person name="Schneeberger K."/>
            <person name="Schwacke R."/>
            <person name="Ofner I."/>
            <person name="Vrebalov J."/>
            <person name="Xu Y."/>
            <person name="Osorio S."/>
            <person name="Aflitos S.A."/>
            <person name="Schijlen E."/>
            <person name="Jimenez-Gomez J.M."/>
            <person name="Ryngajllo M."/>
            <person name="Kimura S."/>
            <person name="Kumar R."/>
            <person name="Koenig D."/>
            <person name="Headland L.R."/>
            <person name="Maloof J.N."/>
            <person name="Sinha N."/>
            <person name="van Ham R.C."/>
            <person name="Lankhorst R.K."/>
            <person name="Mao L."/>
            <person name="Vogel A."/>
            <person name="Arsova B."/>
            <person name="Panstruga R."/>
            <person name="Fei Z."/>
            <person name="Rose J.K."/>
            <person name="Zamir D."/>
            <person name="Carrari F."/>
            <person name="Giovannoni J.J."/>
            <person name="Weigel D."/>
            <person name="Usadel B."/>
            <person name="Fernie A.R."/>
        </authorList>
    </citation>
    <scope>NUCLEOTIDE SEQUENCE [LARGE SCALE GENOMIC DNA]</scope>
    <source>
        <strain evidence="1">cv. LA0716</strain>
    </source>
</reference>
<dbReference type="GeneID" id="107006123"/>
<keyword evidence="1" id="KW-1185">Reference proteome</keyword>
<organism evidence="1 2">
    <name type="scientific">Solanum pennellii</name>
    <name type="common">Tomato</name>
    <name type="synonym">Lycopersicon pennellii</name>
    <dbReference type="NCBI Taxonomy" id="28526"/>
    <lineage>
        <taxon>Eukaryota</taxon>
        <taxon>Viridiplantae</taxon>
        <taxon>Streptophyta</taxon>
        <taxon>Embryophyta</taxon>
        <taxon>Tracheophyta</taxon>
        <taxon>Spermatophyta</taxon>
        <taxon>Magnoliopsida</taxon>
        <taxon>eudicotyledons</taxon>
        <taxon>Gunneridae</taxon>
        <taxon>Pentapetalae</taxon>
        <taxon>asterids</taxon>
        <taxon>lamiids</taxon>
        <taxon>Solanales</taxon>
        <taxon>Solanaceae</taxon>
        <taxon>Solanoideae</taxon>
        <taxon>Solaneae</taxon>
        <taxon>Solanum</taxon>
        <taxon>Solanum subgen. Lycopersicon</taxon>
    </lineage>
</organism>
<dbReference type="Proteomes" id="UP000694930">
    <property type="component" value="Chromosome 12"/>
</dbReference>
<dbReference type="PANTHER" id="PTHR33067:SF9">
    <property type="entry name" value="RNA-DIRECTED DNA POLYMERASE"/>
    <property type="match status" value="1"/>
</dbReference>
<dbReference type="Gene3D" id="2.40.70.10">
    <property type="entry name" value="Acid Proteases"/>
    <property type="match status" value="1"/>
</dbReference>
<reference evidence="2" key="2">
    <citation type="submission" date="2025-08" db="UniProtKB">
        <authorList>
            <consortium name="RefSeq"/>
        </authorList>
    </citation>
    <scope>IDENTIFICATION</scope>
</reference>
<dbReference type="InterPro" id="IPR021109">
    <property type="entry name" value="Peptidase_aspartic_dom_sf"/>
</dbReference>